<name>F6B598_DESCC</name>
<protein>
    <submittedName>
        <fullName evidence="2">Uncharacterized protein</fullName>
    </submittedName>
</protein>
<evidence type="ECO:0000313" key="2">
    <source>
        <dbReference type="EMBL" id="AEF94219.1"/>
    </source>
</evidence>
<dbReference type="eggNOG" id="ENOG5033CD1">
    <property type="taxonomic scope" value="Bacteria"/>
</dbReference>
<dbReference type="STRING" id="868595.Desca_1360"/>
<organism evidence="2 3">
    <name type="scientific">Desulfotomaculum nigrificans (strain DSM 14880 / VKM B-2319 / CO-1-SRB)</name>
    <name type="common">Desulfotomaculum carboxydivorans</name>
    <dbReference type="NCBI Taxonomy" id="868595"/>
    <lineage>
        <taxon>Bacteria</taxon>
        <taxon>Bacillati</taxon>
        <taxon>Bacillota</taxon>
        <taxon>Clostridia</taxon>
        <taxon>Eubacteriales</taxon>
        <taxon>Desulfotomaculaceae</taxon>
        <taxon>Desulfotomaculum</taxon>
    </lineage>
</organism>
<evidence type="ECO:0000313" key="3">
    <source>
        <dbReference type="Proteomes" id="UP000009226"/>
    </source>
</evidence>
<evidence type="ECO:0000256" key="1">
    <source>
        <dbReference type="SAM" id="MobiDB-lite"/>
    </source>
</evidence>
<dbReference type="AlphaFoldDB" id="F6B598"/>
<feature type="compositionally biased region" description="Polar residues" evidence="1">
    <location>
        <begin position="29"/>
        <end position="38"/>
    </location>
</feature>
<proteinExistence type="predicted"/>
<keyword evidence="3" id="KW-1185">Reference proteome</keyword>
<reference evidence="2" key="1">
    <citation type="submission" date="2011-05" db="EMBL/GenBank/DDBJ databases">
        <title>Complete sequence of Desulfotomaculum carboxydivorans CO-1-SRB.</title>
        <authorList>
            <consortium name="US DOE Joint Genome Institute"/>
            <person name="Lucas S."/>
            <person name="Han J."/>
            <person name="Lapidus A."/>
            <person name="Cheng J.-F."/>
            <person name="Goodwin L."/>
            <person name="Pitluck S."/>
            <person name="Peters L."/>
            <person name="Mikhailova N."/>
            <person name="Lu M."/>
            <person name="Han C."/>
            <person name="Tapia R."/>
            <person name="Land M."/>
            <person name="Hauser L."/>
            <person name="Kyrpides N."/>
            <person name="Ivanova N."/>
            <person name="Pagani I."/>
            <person name="Stams A."/>
            <person name="Plugge C."/>
            <person name="Muyzer G."/>
            <person name="Kuever J."/>
            <person name="Parshina S."/>
            <person name="Ivanova A."/>
            <person name="Nazina T."/>
            <person name="Woyke T."/>
        </authorList>
    </citation>
    <scope>NUCLEOTIDE SEQUENCE [LARGE SCALE GENOMIC DNA]</scope>
    <source>
        <strain evidence="2">CO-1-SRB</strain>
    </source>
</reference>
<dbReference type="Proteomes" id="UP000009226">
    <property type="component" value="Chromosome"/>
</dbReference>
<feature type="region of interest" description="Disordered" evidence="1">
    <location>
        <begin position="1"/>
        <end position="45"/>
    </location>
</feature>
<feature type="compositionally biased region" description="Basic and acidic residues" evidence="1">
    <location>
        <begin position="15"/>
        <end position="27"/>
    </location>
</feature>
<gene>
    <name evidence="2" type="ordered locus">Desca_1360</name>
</gene>
<dbReference type="KEGG" id="dca:Desca_1360"/>
<dbReference type="HOGENOM" id="CLU_206939_0_0_9"/>
<sequence>MKKKPTPTFAPGNDRSLEENATKEDKQMGNVTRVTTLSYDEVDPS</sequence>
<dbReference type="RefSeq" id="WP_003540920.1">
    <property type="nucleotide sequence ID" value="NC_015565.1"/>
</dbReference>
<accession>F6B598</accession>
<dbReference type="EMBL" id="CP002736">
    <property type="protein sequence ID" value="AEF94219.1"/>
    <property type="molecule type" value="Genomic_DNA"/>
</dbReference>